<evidence type="ECO:0000313" key="2">
    <source>
        <dbReference type="Proteomes" id="UP000805649"/>
    </source>
</evidence>
<dbReference type="EMBL" id="VUJX02000010">
    <property type="protein sequence ID" value="KAL0931433.1"/>
    <property type="molecule type" value="Genomic_DNA"/>
</dbReference>
<comment type="caution">
    <text evidence="1">The sequence shown here is derived from an EMBL/GenBank/DDBJ whole genome shotgun (WGS) entry which is preliminary data.</text>
</comment>
<gene>
    <name evidence="1" type="ORF">CTRU02_214168</name>
</gene>
<reference evidence="1 2" key="1">
    <citation type="journal article" date="2020" name="Phytopathology">
        <title>Genome Sequence Resources of Colletotrichum truncatum, C. plurivorum, C. musicola, and C. sojae: Four Species Pathogenic to Soybean (Glycine max).</title>
        <authorList>
            <person name="Rogerio F."/>
            <person name="Boufleur T.R."/>
            <person name="Ciampi-Guillardi M."/>
            <person name="Sukno S.A."/>
            <person name="Thon M.R."/>
            <person name="Massola Junior N.S."/>
            <person name="Baroncelli R."/>
        </authorList>
    </citation>
    <scope>NUCLEOTIDE SEQUENCE [LARGE SCALE GENOMIC DNA]</scope>
    <source>
        <strain evidence="1 2">CMES1059</strain>
    </source>
</reference>
<dbReference type="Proteomes" id="UP000805649">
    <property type="component" value="Unassembled WGS sequence"/>
</dbReference>
<evidence type="ECO:0000313" key="1">
    <source>
        <dbReference type="EMBL" id="KAL0931433.1"/>
    </source>
</evidence>
<keyword evidence="2" id="KW-1185">Reference proteome</keyword>
<sequence>MRAHSPCLLVRGTAYILPPVGRSLMGCPRWFLVRVARSHALATIVTRQGPSLVLEAQPLRGWHEISSADARACRYVFVVVARVPL</sequence>
<organism evidence="1 2">
    <name type="scientific">Colletotrichum truncatum</name>
    <name type="common">Anthracnose fungus</name>
    <name type="synonym">Colletotrichum capsici</name>
    <dbReference type="NCBI Taxonomy" id="5467"/>
    <lineage>
        <taxon>Eukaryota</taxon>
        <taxon>Fungi</taxon>
        <taxon>Dikarya</taxon>
        <taxon>Ascomycota</taxon>
        <taxon>Pezizomycotina</taxon>
        <taxon>Sordariomycetes</taxon>
        <taxon>Hypocreomycetidae</taxon>
        <taxon>Glomerellales</taxon>
        <taxon>Glomerellaceae</taxon>
        <taxon>Colletotrichum</taxon>
        <taxon>Colletotrichum truncatum species complex</taxon>
    </lineage>
</organism>
<proteinExistence type="predicted"/>
<name>A0ACC3YHS7_COLTU</name>
<protein>
    <submittedName>
        <fullName evidence="1">Uncharacterized protein</fullName>
    </submittedName>
</protein>
<accession>A0ACC3YHS7</accession>